<dbReference type="InterPro" id="IPR032821">
    <property type="entry name" value="PKS_assoc"/>
</dbReference>
<dbReference type="InterPro" id="IPR015083">
    <property type="entry name" value="NorB/c/GfsB-D-like_docking"/>
</dbReference>
<feature type="compositionally biased region" description="Basic and acidic residues" evidence="15">
    <location>
        <begin position="2212"/>
        <end position="2221"/>
    </location>
</feature>
<dbReference type="Pfam" id="PF08990">
    <property type="entry name" value="Docking"/>
    <property type="match status" value="1"/>
</dbReference>
<keyword evidence="7" id="KW-0511">Multifunctional enzyme</keyword>
<dbReference type="Pfam" id="PF14765">
    <property type="entry name" value="PS-DH"/>
    <property type="match status" value="1"/>
</dbReference>
<dbReference type="GO" id="GO:0033068">
    <property type="term" value="P:macrolide biosynthetic process"/>
    <property type="evidence" value="ECO:0007669"/>
    <property type="project" value="UniProtKB-ARBA"/>
</dbReference>
<dbReference type="Pfam" id="PF16197">
    <property type="entry name" value="KAsynt_C_assoc"/>
    <property type="match status" value="3"/>
</dbReference>
<dbReference type="Pfam" id="PF08659">
    <property type="entry name" value="KR"/>
    <property type="match status" value="3"/>
</dbReference>
<evidence type="ECO:0000256" key="10">
    <source>
        <dbReference type="ARBA" id="ARBA00060158"/>
    </source>
</evidence>
<feature type="domain" description="Carrier" evidence="16">
    <location>
        <begin position="3235"/>
        <end position="3310"/>
    </location>
</feature>
<evidence type="ECO:0000256" key="13">
    <source>
        <dbReference type="ARBA" id="ARBA00066981"/>
    </source>
</evidence>
<feature type="domain" description="Carrier" evidence="16">
    <location>
        <begin position="1690"/>
        <end position="1765"/>
    </location>
</feature>
<evidence type="ECO:0000256" key="1">
    <source>
        <dbReference type="ARBA" id="ARBA00001957"/>
    </source>
</evidence>
<dbReference type="SUPFAM" id="SSF47336">
    <property type="entry name" value="ACP-like"/>
    <property type="match status" value="3"/>
</dbReference>
<feature type="region of interest" description="C-terminal hotdog fold" evidence="14">
    <location>
        <begin position="1078"/>
        <end position="1216"/>
    </location>
</feature>
<dbReference type="Gene3D" id="6.10.140.1830">
    <property type="match status" value="1"/>
</dbReference>
<dbReference type="PROSITE" id="PS00606">
    <property type="entry name" value="KS3_1"/>
    <property type="match status" value="3"/>
</dbReference>
<reference evidence="19" key="1">
    <citation type="journal article" date="2001" name="Chem. Biol.">
        <title>Cloning and analysis of the spinosad biosynthetic gene cluster of Saccharopolyspora spinosa.</title>
        <authorList>
            <person name="Waldron C."/>
            <person name="Matsushima P."/>
            <person name="Rosteck P.R.Jr."/>
            <person name="Broughton M.C."/>
            <person name="Turner J."/>
            <person name="Madduri K."/>
            <person name="Crawford K.P."/>
            <person name="Merlo D.J."/>
            <person name="Baltz R.H."/>
        </authorList>
    </citation>
    <scope>NUCLEOTIDE SEQUENCE</scope>
</reference>
<dbReference type="InterPro" id="IPR014043">
    <property type="entry name" value="Acyl_transferase_dom"/>
</dbReference>
<evidence type="ECO:0000256" key="15">
    <source>
        <dbReference type="SAM" id="MobiDB-lite"/>
    </source>
</evidence>
<dbReference type="InterPro" id="IPR018201">
    <property type="entry name" value="Ketoacyl_synth_AS"/>
</dbReference>
<dbReference type="SMART" id="SM00826">
    <property type="entry name" value="PKS_DH"/>
    <property type="match status" value="1"/>
</dbReference>
<dbReference type="CDD" id="cd08956">
    <property type="entry name" value="KR_3_FAS_SDR_x"/>
    <property type="match status" value="1"/>
</dbReference>
<dbReference type="BioCyc" id="MetaCyc:MONOMER-22051"/>
<dbReference type="PROSITE" id="PS52019">
    <property type="entry name" value="PKS_MFAS_DH"/>
    <property type="match status" value="1"/>
</dbReference>
<dbReference type="Gene3D" id="1.10.1200.10">
    <property type="entry name" value="ACP-like"/>
    <property type="match status" value="3"/>
</dbReference>
<dbReference type="SUPFAM" id="SSF55048">
    <property type="entry name" value="Probable ACP-binding domain of malonyl-CoA ACP transacylase"/>
    <property type="match status" value="3"/>
</dbReference>
<dbReference type="PANTHER" id="PTHR43775:SF51">
    <property type="entry name" value="INACTIVE PHENOLPHTHIOCEROL SYNTHESIS POLYKETIDE SYNTHASE TYPE I PKS1-RELATED"/>
    <property type="match status" value="1"/>
</dbReference>
<dbReference type="InterPro" id="IPR014031">
    <property type="entry name" value="Ketoacyl_synth_C"/>
</dbReference>
<keyword evidence="3" id="KW-0597">Phosphoprotein</keyword>
<keyword evidence="4" id="KW-0808">Transferase</keyword>
<dbReference type="Pfam" id="PF00698">
    <property type="entry name" value="Acyl_transf_1"/>
    <property type="match status" value="3"/>
</dbReference>
<dbReference type="EMBL" id="AY007564">
    <property type="protein sequence ID" value="AAG23263.1"/>
    <property type="molecule type" value="Genomic_DNA"/>
</dbReference>
<dbReference type="Gene3D" id="3.40.47.10">
    <property type="match status" value="3"/>
</dbReference>
<dbReference type="InterPro" id="IPR016039">
    <property type="entry name" value="Thiolase-like"/>
</dbReference>
<evidence type="ECO:0000256" key="14">
    <source>
        <dbReference type="PROSITE-ProRule" id="PRU01363"/>
    </source>
</evidence>
<keyword evidence="5" id="KW-0677">Repeat</keyword>
<keyword evidence="8" id="KW-0012">Acyltransferase</keyword>
<gene>
    <name evidence="19" type="primary">spnD</name>
</gene>
<dbReference type="SUPFAM" id="SSF52151">
    <property type="entry name" value="FabD/lysophospholipase-like"/>
    <property type="match status" value="3"/>
</dbReference>
<evidence type="ECO:0000256" key="8">
    <source>
        <dbReference type="ARBA" id="ARBA00023315"/>
    </source>
</evidence>
<dbReference type="InterPro" id="IPR020807">
    <property type="entry name" value="PKS_DH"/>
</dbReference>
<dbReference type="InterPro" id="IPR042104">
    <property type="entry name" value="PKS_dehydratase_sf"/>
</dbReference>
<dbReference type="CDD" id="cd08952">
    <property type="entry name" value="KR_1_SDR_x"/>
    <property type="match status" value="2"/>
</dbReference>
<accession>Q9ALM3</accession>
<proteinExistence type="predicted"/>
<dbReference type="InterPro" id="IPR050091">
    <property type="entry name" value="PKS_NRPS_Biosynth_Enz"/>
</dbReference>
<evidence type="ECO:0000259" key="18">
    <source>
        <dbReference type="PROSITE" id="PS52019"/>
    </source>
</evidence>
<keyword evidence="2" id="KW-0596">Phosphopantetheine</keyword>
<protein>
    <recommendedName>
        <fullName evidence="13">6-deoxyerythronolide-B synthase</fullName>
        <ecNumber evidence="13">2.3.1.94</ecNumber>
    </recommendedName>
</protein>
<dbReference type="InterPro" id="IPR016035">
    <property type="entry name" value="Acyl_Trfase/lysoPLipase"/>
</dbReference>
<dbReference type="SMART" id="SM00822">
    <property type="entry name" value="PKS_KR"/>
    <property type="match status" value="3"/>
</dbReference>
<dbReference type="PROSITE" id="PS00012">
    <property type="entry name" value="PHOSPHOPANTETHEINE"/>
    <property type="match status" value="3"/>
</dbReference>
<dbReference type="Gene3D" id="3.10.129.110">
    <property type="entry name" value="Polyketide synthase dehydratase"/>
    <property type="match status" value="1"/>
</dbReference>
<evidence type="ECO:0000256" key="9">
    <source>
        <dbReference type="ARBA" id="ARBA00052442"/>
    </source>
</evidence>
<dbReference type="Gene3D" id="3.30.70.3290">
    <property type="match status" value="3"/>
</dbReference>
<dbReference type="Pfam" id="PF21089">
    <property type="entry name" value="PKS_DH_N"/>
    <property type="match status" value="1"/>
</dbReference>
<dbReference type="GO" id="GO:0047879">
    <property type="term" value="F:erythronolide synthase activity"/>
    <property type="evidence" value="ECO:0007669"/>
    <property type="project" value="UniProtKB-EC"/>
</dbReference>
<feature type="domain" description="Carrier" evidence="16">
    <location>
        <begin position="4772"/>
        <end position="4847"/>
    </location>
</feature>
<dbReference type="Gene3D" id="3.40.366.10">
    <property type="entry name" value="Malonyl-Coenzyme A Acyl Carrier Protein, domain 2"/>
    <property type="match status" value="3"/>
</dbReference>
<feature type="active site" description="Proton donor; for dehydratase activity" evidence="14">
    <location>
        <position position="1139"/>
    </location>
</feature>
<dbReference type="InterPro" id="IPR014030">
    <property type="entry name" value="Ketoacyl_synth_N"/>
</dbReference>
<dbReference type="InterPro" id="IPR049551">
    <property type="entry name" value="PKS_DH_C"/>
</dbReference>
<comment type="pathway">
    <text evidence="11">Antibiotic biosynthesis; erythromycin biosynthesis.</text>
</comment>
<dbReference type="NCBIfam" id="NF045894">
    <property type="entry name" value="PKS_plus_SDR"/>
    <property type="match status" value="2"/>
</dbReference>
<dbReference type="InterPro" id="IPR041618">
    <property type="entry name" value="PKS_DE"/>
</dbReference>
<dbReference type="InterPro" id="IPR055123">
    <property type="entry name" value="SpnB-like_Rossmann"/>
</dbReference>
<sequence length="4928" mass="517261">MEITMANEEKLFGYLKKVTADLHQTRQRLLAAESRSQEPIAIVSASCRLPGGVDSPEALWQLVRTGTDAISEFPADRGWDLGRLYDPDPNHQGTSYTRAGGFLAGAGDFDPAMFGISPREALAMDPQQRLLLELSWEALERAGIDPTSLRGSKTGVFGGVTPQEYGPSLQEMSRNAGGFGLTGRMVSVASGRVAYSFGFEGPAVTVDTACSSSLVALHLACQSLRSGECDLALAGGVTVMATPATFVEFSRQRGLAPDGRCKSFAAAADGTGWGEGAGLVLLERLSDARRNGHEVLAVVRGSAVNQDGASNGLTAPNGPSQQRVITQALASAGLSVSDVDAVEAHGTGTTLGDPIEAQALIATYGQGREKDRPLWLGSVKSNIGHTQAAAGVAGVIKMVLAMRHGQLPATLHVDEPTSAVDWSAGSVRLLTENTPWPDSGRPCRVGVSSFGISGTNAHVILEQSPVEQGEPAGPVEGEREPDVAVPVVPWVLSGKTPEAARAQAERVHSHIEDRPGLSPVDVAYSLGMTRAALDERAVVLGSDRAALLTGLRAFADGCDAPEVVSGSVGLGGRVGFVFSGQGGQWPGMGRGLYSVFPVFADAFDEACAELDAHLGQELRVRDVVFGSQAWLLDRTVWAQSGLFALQIGLLRLLGSWGVRPDVVLGHSVGELAAVHAAGVLSLSEAARLVAGRARLMQALPSGGAMLAVATGEFQVDPLLDGVRDRIGIAAVNGPESVVLSGDRELLTEIADRLHDQGCRTRWLRVSHAFHSPHMEPMLEEFAQISRGREYHAPELPIISTLIGELDGGRVMGTPEYWVRQVREPVRFAEGVQALVGQGVGTIVELGPDGALSTLVEECVAESGRVAGIPLMRKDRDEARTVLAALAQIHTRGGEVDWRSFFAGTGAKQVDLPTYAFQRQRYWLASTGRAGDVTAAGLAEADHPLLGAVVALADGEGVVLTGRLTAGSHPWLSDHRVLGEIVVPGTAIVELVWHVGERLGCGRVEELALEAPLILPDHGAVQVQVLVGPPGESGARSVALYSCPGEAIEPEWKKHATGVLLPPVAAENHELTAWPPENATEIDADGVYAFLEGHGFAYGPAFRCLRGAWRRGGEVFAEVALPDDMQAGVDRFGVHPALLDAVLHAAAAETSVVQSEARVPFSWRGVELRATESAVVRARLSLTSDDELSLVAVDPAGRFVATVDSLVTRPISRQQVRSGAIGDCLFEVEWHRKALLGTTAGDDLAIVGDGPSWPESVRATARFATLDEFRAAVDSDVPAPGSVLVAAMSAEEVEGGSLPSRAQESTSDLLALVQSWLADERFAESQLVVVTRAAVSADSDSDVADLVGASSWGLLSSAQSENPGRFVLVDVDGTPESWQALPAAVRAGEPQLALRRGVALVPRLARLTVREEGSSPQLDTDGTVLITGGTGALGGVVARHLVEEHGIRRLVLAGRRGWNAPGVHELVDELARAGAVVEVVACDVADRTDLEHVLAAIPVDWPLRGIVHTAGVLADGVIGSLSAADVGTVFAPKVTGAWHLHELTRDLDLSFFVLFSSFSGIAGAAGQANYAAANTFLDALARYRRARGLPGLSLAWGLWAQPSGMTSGLDAASVERLARTGIAELSTEDGLRLFDAAFAKDRACVVAARLDRALLVGNGRSHAIPALLSALVPVRGGVARKTANSQAADEDALLGLVREHVSAVLGYSGAVEVGGDRAFRDLGFDSLSGVELRNRLAGVLGVRLPATAVFDYPTPRALARFLHQELAGEVASTSTPVTRAASAEEDLVAIVGMGCRFPGGVSSPEELWRLVAGGVDAVAGFPDDRGWDLAALYDPDPDRLGTSYVCEGGFLRDAAEFDADMFGISPREALAMDPQQRLLLEVAWETLERAGIDPFSLHGSRTGVFAGLMYHDYGARFITRAPEGFEGHLGTGNAGSVLSGRVAYSFGFEGPAVTVDTACSSSLVALHLAGQALRAGECEFALAGGVTVMSTPTTFVEFSRQRGLAPDGRCKSFAAAADGTGWGEGAGLVLLERLSDARRNGHEVLAVVRGSAVNQDGASNGLTAPNGPSQQRVITQALTSAGLSVSDVDAVEAHGTGTRLGDPIEAQALIATYGRDRDPGRPLWLGSVKSNIGHTQAAAGVAGVIKMVMAMRQGELPRTLHVDEPSAQVDWSAGTVQLLTENTPWPDSGRLRRAGVSSFGISGTNAHLILEQPPRESQRSTEPDSGSVRDFPVVPWMVSGKTPEALSAQADALMSYLSNRVDASPRDIGYSLAVTRPALDHRAVVLGADRAALLPGLKALAVSNDAAEVITGTRAAGPVGFVFSGQGGQWPGMGSGLHSAFPVFADAFDEACCELDAHLGQMARLRDVLSGSDTQLLDQTLWAQPGLFALQVGLWELLGSWGVRPAVVLGHSVGELAAAFAAGVLSLRDAARLVAGRARLMQALPTGGAMLAAAAGEEQLRPLLADCGDRVGIAAVNAPGSVVLSGDRDVLDDIAGRLDGQGIRSRWLRVSHAFHSHRMDPMLAEFTEIARSVDYRSSGLPIVSTLTGELDEVGMPATPEYWVRQVREPVRFADGVAALAAHGVSTVVEVGPDGVLSALVQECAAGSDQGGRVAAVPLMRSNRDEAHTVTTALAQIHVRGAEVDWRSFFAGTGAKQVELPTYAFQRQRYWLDSPSEPVGQSADPARQSGFWELVEQEDVSALSAALHITGDHDVQASLESVVPVLSSWHRRIRNESLVHQWRYRISWHERADLPDPSLSGTWLVVVPEGWSASRQVLRFNEMFEERGCPAVLFELAGHDEEALAQRFRSLPVASGGISGVLSLLALDESPSSPNAALPNGALNSLVLLRALRAADVSAPLWLATCGGVAVGDVPVNPGQALVWGLGRVVGLEHPAWWGGLVDVPCLLDEDARERLSVVLAGLGEDEIAVRPGGVFVRRLERAGAASGAGSVWRPRGTVLVTGGTGGLGAHVARWLAGAGAEHVVLTSRRGAAAPGAGDLRAELEALGARVSITACDVADRDALAEVLATIPDDCPLTAVMHAAGVVEVGDVASMCLTDFVGVLSAKAGGAANLDELLADVELDAFVLFSSVSGVWGAGGQGAYAAANAYLDALAQQRRARGLVGTAVAWGPWAGDGMAAGEGGAQLRRAGLVPMAADRALLALQGALDRDETSLVVADMAWERFAPVFAMSRRRPLLDELPEAQQALADAENTTDAADSAVPLPRLAGMAAAERRRAMLDLVLAEASIVLGHNGSDPVGPDRAFQELGFDSLMAVELRNRLGEATGLSLPATLIFDYPSPSALAEQLVGELVGAQPATTVVAGADPVDDPVVVVAMGCRYPGDVCSPEELWQLVSAGRDAVSTFPVDRGWDCNTLFDPDPDRAGSTYVREGAFLTGADRFDAGFFGISPREARAMDPQQRLLLEVAWEVFERAGIAPLSLRGSRTGVFAGTNGQDHGAKVAAAPEAAGHLLTGNAASVLAGRLSYTFGLEGPAVAVDTACSSSLVALHLACQSLRSGECDMALAGGVTVMSTPLAFLEFSRQRGLAPDGRCKSFAAAADGTGWGEGAGLVLLERLSDARRNGHRVLAVVRGSAVNQDGASNGLTAPNGPSQQRVIRQALANAGLSASDVDVVEAHGTGTGLGDPIEAQALIATYGQERDPERALWLGSIKSNIGHTQAAAGVAGVIKMVQAMRHGELPATLHVDKPTPQVDWSAGAVRLLTGNTPWPESGRPRRAGVSSFGISGTNAHLILEQPPSEPAEIDQSDRRVTAHPAVIPWMLSARSLAALQAQAAALQARLDRGPGASPLDLGYSLATTRSVLDERAVVWGADREALLSRLAALADGRTAPGVITGSANSGGRIGFVFSGQGSQWLGMGKALCAAFPAFADAFEEACDALSAHLGADVRGVLFGADEQMLDRTLWAQSGIFAVQVGLLGLLRSWGVRPAAVLGHSVGELAAAHAAGVLSLPDAARLVAARAHLMQALPTGGAMLAVATSEAAVGPLLSGVCDRVSIAAINGPESVVLSGDRDVLVELAGEFDARGLRTKWLRVSHAFHSHRMEPILDEYAETARCVEFGEPVVPIVSAATGALDTTGLMCAADYWTRQVRDPVRFGDGVRALVGQGVDTIVEFGPDGALSALVEQCLAGSDQAGRVAAIPLMRRDRDEVETAVAALAHVHVRGGAVDWSACFAGTGARTVELPTYAFQRQRYWLAGQADGRGGDVVADPVDARFWELVERADPEPLVDELCIDRDQPFREVLPVLASWREKQRQEALADSWRYQVRWRSVEVPSAAALRGVWLVVLPADVPRDQPAVVIDALIARGAEVAVLELTEQDLQRSALVDKVRAVIADRTEVTGVLSLLAMDGMPCAAHPHLSRGVAATVILTQVLGDAGVSAPLWLATTGGVEAGTEDGPADPDHGLIWGLGRVVGLEHPQWWGGLIDLPETLDETSRNGLVAALAGTAAEDQLAVRSSGLFVRRVVRAARNPRSETWRSRGTVLITGGTGALGAEVARWLARRGAEHLVLISRRGPEAPGAADLGAELTELGVKVTVLACDVTDRDELAAVLAAVPTEYPLSAVVHTAGVGTPANLAETTLAQFADVLSAKVVGAANLDRLLGGQPLDAFVLFSSISGVWGAGGQGAYSAANAYLDALAERRRACGRPATCIAWGPWAGAGMAVQEGNEAHLRRRGLVPMEPQSALFALQQALSQRETAITVADVDWERFAASFTAARPRPLLEEIVDLRPDTETEEKHGAGELGQQLAALPPAERGHLLLEVVLAETASTLGHDSAEAVQPDRTFAELGFDSLTAVELRNRLNAVTGLRLPPTLVFDHPTPLALSEQLVPALVAEPDNGIESLLAELDRLDTTLAQGPSIPLEDQAKVAERLHALLAKWDGARDGTARATSPQSLTAATDDEIFDLIDRKFRR</sequence>
<dbReference type="Pfam" id="PF18369">
    <property type="entry name" value="PKS_DE"/>
    <property type="match status" value="2"/>
</dbReference>
<evidence type="ECO:0000256" key="12">
    <source>
        <dbReference type="ARBA" id="ARBA00063272"/>
    </source>
</evidence>
<dbReference type="Gene3D" id="3.40.50.720">
    <property type="entry name" value="NAD(P)-binding Rossmann-like Domain"/>
    <property type="match status" value="3"/>
</dbReference>
<dbReference type="InterPro" id="IPR013968">
    <property type="entry name" value="PKS_KR"/>
</dbReference>
<dbReference type="InterPro" id="IPR020806">
    <property type="entry name" value="PKS_PP-bd"/>
</dbReference>
<dbReference type="SMART" id="SM00825">
    <property type="entry name" value="PKS_KS"/>
    <property type="match status" value="3"/>
</dbReference>
<dbReference type="SMART" id="SM00823">
    <property type="entry name" value="PKS_PP"/>
    <property type="match status" value="3"/>
</dbReference>
<dbReference type="FunFam" id="3.40.366.10:FF:000002">
    <property type="entry name" value="Probable polyketide synthase 2"/>
    <property type="match status" value="3"/>
</dbReference>
<dbReference type="Pfam" id="PF00550">
    <property type="entry name" value="PP-binding"/>
    <property type="match status" value="3"/>
</dbReference>
<dbReference type="PANTHER" id="PTHR43775">
    <property type="entry name" value="FATTY ACID SYNTHASE"/>
    <property type="match status" value="1"/>
</dbReference>
<comment type="subunit">
    <text evidence="12">Homodimer. Erythronolide synthase is composed of EryAI, EryAII and EryAIII multimodular (2 modules) polypeptides each coding for a functional synthase subunit which participates in 2 of the six FAS-like elongation steps required for formation of the polyketide. Module 1, 2, 3, 4, 5, and 6 participating in biosynthesis steps 1, 2, 3, 4, 5, and 6, respectively.</text>
</comment>
<comment type="catalytic activity">
    <reaction evidence="9">
        <text>6 (S)-methylmalonyl-CoA + propanoyl-CoA + 6 NADPH + 12 H(+) = 6-deoxyerythronolide B + 6 CO2 + 6 NADP(+) + 7 CoA + H2O</text>
        <dbReference type="Rhea" id="RHEA:23068"/>
        <dbReference type="ChEBI" id="CHEBI:15377"/>
        <dbReference type="ChEBI" id="CHEBI:15378"/>
        <dbReference type="ChEBI" id="CHEBI:16089"/>
        <dbReference type="ChEBI" id="CHEBI:16526"/>
        <dbReference type="ChEBI" id="CHEBI:57287"/>
        <dbReference type="ChEBI" id="CHEBI:57327"/>
        <dbReference type="ChEBI" id="CHEBI:57392"/>
        <dbReference type="ChEBI" id="CHEBI:57783"/>
        <dbReference type="ChEBI" id="CHEBI:58349"/>
        <dbReference type="EC" id="2.3.1.94"/>
    </reaction>
</comment>
<dbReference type="RefSeq" id="WP_428842111.1">
    <property type="nucleotide sequence ID" value="NZ_PJNB01000001.1"/>
</dbReference>
<comment type="cofactor">
    <cofactor evidence="1">
        <name>pantetheine 4'-phosphate</name>
        <dbReference type="ChEBI" id="CHEBI:47942"/>
    </cofactor>
</comment>
<dbReference type="FunFam" id="3.40.47.10:FF:000019">
    <property type="entry name" value="Polyketide synthase type I"/>
    <property type="match status" value="3"/>
</dbReference>
<dbReference type="InterPro" id="IPR057326">
    <property type="entry name" value="KR_dom"/>
</dbReference>
<dbReference type="SMART" id="SM01294">
    <property type="entry name" value="PKS_PP_betabranch"/>
    <property type="match status" value="3"/>
</dbReference>
<evidence type="ECO:0000256" key="4">
    <source>
        <dbReference type="ARBA" id="ARBA00022679"/>
    </source>
</evidence>
<dbReference type="InterPro" id="IPR006162">
    <property type="entry name" value="Ppantetheine_attach_site"/>
</dbReference>
<dbReference type="InterPro" id="IPR049552">
    <property type="entry name" value="PKS_DH_N"/>
</dbReference>
<feature type="domain" description="Ketosynthase family 3 (KS3)" evidence="17">
    <location>
        <begin position="37"/>
        <end position="463"/>
    </location>
</feature>
<evidence type="ECO:0000259" key="17">
    <source>
        <dbReference type="PROSITE" id="PS52004"/>
    </source>
</evidence>
<dbReference type="GO" id="GO:0004312">
    <property type="term" value="F:fatty acid synthase activity"/>
    <property type="evidence" value="ECO:0007669"/>
    <property type="project" value="TreeGrafter"/>
</dbReference>
<dbReference type="Pfam" id="PF02801">
    <property type="entry name" value="Ketoacyl-synt_C"/>
    <property type="match status" value="3"/>
</dbReference>
<dbReference type="InterPro" id="IPR020841">
    <property type="entry name" value="PKS_Beta-ketoAc_synthase_dom"/>
</dbReference>
<name>Q9ALM3_SACSN</name>
<organism evidence="19">
    <name type="scientific">Saccharopolyspora spinosa</name>
    <dbReference type="NCBI Taxonomy" id="60894"/>
    <lineage>
        <taxon>Bacteria</taxon>
        <taxon>Bacillati</taxon>
        <taxon>Actinomycetota</taxon>
        <taxon>Actinomycetes</taxon>
        <taxon>Pseudonocardiales</taxon>
        <taxon>Pseudonocardiaceae</taxon>
        <taxon>Saccharopolyspora</taxon>
    </lineage>
</organism>
<dbReference type="EC" id="2.3.1.94" evidence="13"/>
<dbReference type="FunFam" id="1.10.1200.10:FF:000007">
    <property type="entry name" value="Probable polyketide synthase pks17"/>
    <property type="match status" value="2"/>
</dbReference>
<dbReference type="Pfam" id="PF22953">
    <property type="entry name" value="SpnB_Rossmann"/>
    <property type="match status" value="1"/>
</dbReference>
<evidence type="ECO:0000256" key="7">
    <source>
        <dbReference type="ARBA" id="ARBA00023268"/>
    </source>
</evidence>
<evidence type="ECO:0000256" key="2">
    <source>
        <dbReference type="ARBA" id="ARBA00022450"/>
    </source>
</evidence>
<dbReference type="PROSITE" id="PS50075">
    <property type="entry name" value="CARRIER"/>
    <property type="match status" value="3"/>
</dbReference>
<feature type="region of interest" description="N-terminal hotdog fold" evidence="14">
    <location>
        <begin position="942"/>
        <end position="1066"/>
    </location>
</feature>
<feature type="domain" description="PKS/mFAS DH" evidence="18">
    <location>
        <begin position="942"/>
        <end position="1216"/>
    </location>
</feature>
<dbReference type="PROSITE" id="PS52004">
    <property type="entry name" value="KS3_2"/>
    <property type="match status" value="3"/>
</dbReference>
<dbReference type="GO" id="GO:0004315">
    <property type="term" value="F:3-oxoacyl-[acyl-carrier-protein] synthase activity"/>
    <property type="evidence" value="ECO:0007669"/>
    <property type="project" value="InterPro"/>
</dbReference>
<dbReference type="InterPro" id="IPR009081">
    <property type="entry name" value="PP-bd_ACP"/>
</dbReference>
<dbReference type="InterPro" id="IPR001227">
    <property type="entry name" value="Ac_transferase_dom_sf"/>
</dbReference>
<dbReference type="InterPro" id="IPR016036">
    <property type="entry name" value="Malonyl_transacylase_ACP-bd"/>
</dbReference>
<evidence type="ECO:0000256" key="6">
    <source>
        <dbReference type="ARBA" id="ARBA00023194"/>
    </source>
</evidence>
<evidence type="ECO:0000256" key="3">
    <source>
        <dbReference type="ARBA" id="ARBA00022553"/>
    </source>
</evidence>
<feature type="domain" description="Ketosynthase family 3 (KS3)" evidence="17">
    <location>
        <begin position="1784"/>
        <end position="2211"/>
    </location>
</feature>
<dbReference type="InterPro" id="IPR036736">
    <property type="entry name" value="ACP-like_sf"/>
</dbReference>
<comment type="function">
    <text evidence="10">Involved in the biosynthesis of antibiotic erythromycin via the biosynthesis of its aglycone precursor, 6-deoxyerythronolide B (6-dEB).</text>
</comment>
<dbReference type="CDD" id="cd00833">
    <property type="entry name" value="PKS"/>
    <property type="match status" value="3"/>
</dbReference>
<dbReference type="SUPFAM" id="SSF53901">
    <property type="entry name" value="Thiolase-like"/>
    <property type="match status" value="3"/>
</dbReference>
<dbReference type="GO" id="GO:0031177">
    <property type="term" value="F:phosphopantetheine binding"/>
    <property type="evidence" value="ECO:0007669"/>
    <property type="project" value="InterPro"/>
</dbReference>
<evidence type="ECO:0000259" key="16">
    <source>
        <dbReference type="PROSITE" id="PS50075"/>
    </source>
</evidence>
<feature type="region of interest" description="Disordered" evidence="15">
    <location>
        <begin position="2208"/>
        <end position="2227"/>
    </location>
</feature>
<feature type="active site" description="Proton acceptor; for dehydratase activity" evidence="14">
    <location>
        <position position="974"/>
    </location>
</feature>
<dbReference type="GO" id="GO:0006633">
    <property type="term" value="P:fatty acid biosynthetic process"/>
    <property type="evidence" value="ECO:0007669"/>
    <property type="project" value="InterPro"/>
</dbReference>
<dbReference type="InterPro" id="IPR049900">
    <property type="entry name" value="PKS_mFAS_DH"/>
</dbReference>
<feature type="domain" description="Ketosynthase family 3 (KS3)" evidence="17">
    <location>
        <begin position="3327"/>
        <end position="3752"/>
    </location>
</feature>
<dbReference type="Pfam" id="PF00109">
    <property type="entry name" value="ketoacyl-synt"/>
    <property type="match status" value="3"/>
</dbReference>
<dbReference type="InterPro" id="IPR036291">
    <property type="entry name" value="NAD(P)-bd_dom_sf"/>
</dbReference>
<evidence type="ECO:0000313" key="19">
    <source>
        <dbReference type="EMBL" id="AAG23263.1"/>
    </source>
</evidence>
<dbReference type="SMART" id="SM00827">
    <property type="entry name" value="PKS_AT"/>
    <property type="match status" value="3"/>
</dbReference>
<evidence type="ECO:0000256" key="11">
    <source>
        <dbReference type="ARBA" id="ARBA00060622"/>
    </source>
</evidence>
<dbReference type="SUPFAM" id="SSF51735">
    <property type="entry name" value="NAD(P)-binding Rossmann-fold domains"/>
    <property type="match status" value="6"/>
</dbReference>
<evidence type="ECO:0000256" key="5">
    <source>
        <dbReference type="ARBA" id="ARBA00022737"/>
    </source>
</evidence>
<keyword evidence="6" id="KW-0045">Antibiotic biosynthesis</keyword>